<proteinExistence type="inferred from homology"/>
<protein>
    <recommendedName>
        <fullName evidence="4">Cellobiose 2-epimerase</fullName>
        <shortName evidence="4">CE</shortName>
        <ecNumber evidence="4">5.1.3.11</ecNumber>
    </recommendedName>
</protein>
<dbReference type="SUPFAM" id="SSF48208">
    <property type="entry name" value="Six-hairpin glycosidases"/>
    <property type="match status" value="1"/>
</dbReference>
<gene>
    <name evidence="5" type="ORF">J2I46_12030</name>
</gene>
<dbReference type="Proteomes" id="UP000664628">
    <property type="component" value="Unassembled WGS sequence"/>
</dbReference>
<dbReference type="EC" id="5.1.3.11" evidence="4"/>
<comment type="similarity">
    <text evidence="4">Belongs to the cellobiose 2-epimerase family.</text>
</comment>
<keyword evidence="3 4" id="KW-0413">Isomerase</keyword>
<evidence type="ECO:0000256" key="4">
    <source>
        <dbReference type="HAMAP-Rule" id="MF_00929"/>
    </source>
</evidence>
<dbReference type="InterPro" id="IPR028584">
    <property type="entry name" value="Cellobiose_2_epim"/>
</dbReference>
<organism evidence="5 6">
    <name type="scientific">Fibrella forsythiae</name>
    <dbReference type="NCBI Taxonomy" id="2817061"/>
    <lineage>
        <taxon>Bacteria</taxon>
        <taxon>Pseudomonadati</taxon>
        <taxon>Bacteroidota</taxon>
        <taxon>Cytophagia</taxon>
        <taxon>Cytophagales</taxon>
        <taxon>Spirosomataceae</taxon>
        <taxon>Fibrella</taxon>
    </lineage>
</organism>
<dbReference type="InterPro" id="IPR008928">
    <property type="entry name" value="6-hairpin_glycosidase_sf"/>
</dbReference>
<reference evidence="5 6" key="1">
    <citation type="submission" date="2021-03" db="EMBL/GenBank/DDBJ databases">
        <title>Fibrella sp. HMF5405 genome sequencing and assembly.</title>
        <authorList>
            <person name="Kang H."/>
            <person name="Kim H."/>
            <person name="Bae S."/>
            <person name="Joh K."/>
        </authorList>
    </citation>
    <scope>NUCLEOTIDE SEQUENCE [LARGE SCALE GENOMIC DNA]</scope>
    <source>
        <strain evidence="5 6">HMF5405</strain>
    </source>
</reference>
<dbReference type="HAMAP" id="MF_00929">
    <property type="entry name" value="Cellobiose_2_epim"/>
    <property type="match status" value="1"/>
</dbReference>
<comment type="catalytic activity">
    <reaction evidence="1 4">
        <text>D-cellobiose = beta-D-glucosyl-(1-&gt;4)-D-mannopyranose</text>
        <dbReference type="Rhea" id="RHEA:23384"/>
        <dbReference type="ChEBI" id="CHEBI:17057"/>
        <dbReference type="ChEBI" id="CHEBI:47931"/>
        <dbReference type="EC" id="5.1.3.11"/>
    </reaction>
</comment>
<dbReference type="Gene3D" id="1.50.10.10">
    <property type="match status" value="1"/>
</dbReference>
<evidence type="ECO:0000313" key="6">
    <source>
        <dbReference type="Proteomes" id="UP000664628"/>
    </source>
</evidence>
<dbReference type="EMBL" id="JAFMYW010000003">
    <property type="protein sequence ID" value="MBO0949315.1"/>
    <property type="molecule type" value="Genomic_DNA"/>
</dbReference>
<comment type="caution">
    <text evidence="5">The sequence shown here is derived from an EMBL/GenBank/DDBJ whole genome shotgun (WGS) entry which is preliminary data.</text>
</comment>
<evidence type="ECO:0000313" key="5">
    <source>
        <dbReference type="EMBL" id="MBO0949315.1"/>
    </source>
</evidence>
<evidence type="ECO:0000256" key="3">
    <source>
        <dbReference type="ARBA" id="ARBA00023235"/>
    </source>
</evidence>
<dbReference type="InterPro" id="IPR012341">
    <property type="entry name" value="6hp_glycosidase-like_sf"/>
</dbReference>
<dbReference type="PANTHER" id="PTHR15108">
    <property type="entry name" value="N-ACYLGLUCOSAMINE-2-EPIMERASE"/>
    <property type="match status" value="1"/>
</dbReference>
<dbReference type="RefSeq" id="WP_207329282.1">
    <property type="nucleotide sequence ID" value="NZ_JAFMYW010000003.1"/>
</dbReference>
<comment type="function">
    <text evidence="4">Catalyzes the reversible epimerization of cellobiose to 4-O-beta-D-glucopyranosyl-D-mannose (Glc-Man).</text>
</comment>
<accession>A0ABS3JH32</accession>
<comment type="similarity">
    <text evidence="2">Belongs to the N-acylglucosamine 2-epimerase family.</text>
</comment>
<dbReference type="Pfam" id="PF07221">
    <property type="entry name" value="GlcNAc_2-epim"/>
    <property type="match status" value="1"/>
</dbReference>
<evidence type="ECO:0000256" key="1">
    <source>
        <dbReference type="ARBA" id="ARBA00001470"/>
    </source>
</evidence>
<name>A0ABS3JH32_9BACT</name>
<evidence type="ECO:0000256" key="2">
    <source>
        <dbReference type="ARBA" id="ARBA00008558"/>
    </source>
</evidence>
<keyword evidence="6" id="KW-1185">Reference proteome</keyword>
<sequence>MTVPDLRLWQRELSQELKDILAYWQRYAPDPVNGGFYGTVGYDNVPKPNDAKGVVLNSRILWTFSAAARHTQHDDEYLPVAKRAFEYLNTYFRDPQYGGVYWMVDAKGKVADDSKQLYGQAFAVYGLSEYYHATKHKPALEFAQDIYRNMVKHAYEPAKGGFIEAFARDWTEAKSYAIARKDNGESKTMNTHLHILEAFVSLLRVWPDSGLKTQVRGLIRNFLNHIIDAKTHRMVLFQGTSWEPRRTGISYGHDIEASWLLLEAAEVLHEANLLISVRKESVLMARAALSGLDTDGGMNYEYEGPDEHKPTQSHDSGKWNRERSWWVMAEAMVGFMNAYQLTKDKLFLNKSAASWEFTKNHLLDTKNGEWFSGVDPTGKVLGNTKISAWKCPYHNGRACIETMERIGKLID</sequence>
<dbReference type="InterPro" id="IPR010819">
    <property type="entry name" value="AGE/CE"/>
</dbReference>